<keyword evidence="6 9" id="KW-0129">CBS domain</keyword>
<evidence type="ECO:0000256" key="9">
    <source>
        <dbReference type="PROSITE-ProRule" id="PRU00703"/>
    </source>
</evidence>
<feature type="transmembrane region" description="Helical" evidence="10">
    <location>
        <begin position="99"/>
        <end position="119"/>
    </location>
</feature>
<dbReference type="GO" id="GO:0010008">
    <property type="term" value="C:endosome membrane"/>
    <property type="evidence" value="ECO:0007669"/>
    <property type="project" value="UniProtKB-SubCell"/>
</dbReference>
<evidence type="ECO:0000256" key="4">
    <source>
        <dbReference type="ARBA" id="ARBA00022989"/>
    </source>
</evidence>
<keyword evidence="3 10" id="KW-0812">Transmembrane</keyword>
<dbReference type="GO" id="GO:0005769">
    <property type="term" value="C:early endosome"/>
    <property type="evidence" value="ECO:0007669"/>
    <property type="project" value="TreeGrafter"/>
</dbReference>
<evidence type="ECO:0000256" key="10">
    <source>
        <dbReference type="RuleBase" id="RU361221"/>
    </source>
</evidence>
<feature type="transmembrane region" description="Helical" evidence="10">
    <location>
        <begin position="464"/>
        <end position="484"/>
    </location>
</feature>
<proteinExistence type="evidence at transcript level"/>
<dbReference type="GO" id="GO:0005794">
    <property type="term" value="C:Golgi apparatus"/>
    <property type="evidence" value="ECO:0007669"/>
    <property type="project" value="TreeGrafter"/>
</dbReference>
<evidence type="ECO:0000256" key="6">
    <source>
        <dbReference type="ARBA" id="ARBA00023122"/>
    </source>
</evidence>
<evidence type="ECO:0000256" key="1">
    <source>
        <dbReference type="ARBA" id="ARBA00004337"/>
    </source>
</evidence>
<feature type="domain" description="CBS" evidence="11">
    <location>
        <begin position="623"/>
        <end position="692"/>
    </location>
</feature>
<protein>
    <recommendedName>
        <fullName evidence="10">Chloride channel protein</fullName>
    </recommendedName>
</protein>
<feature type="transmembrane region" description="Helical" evidence="10">
    <location>
        <begin position="317"/>
        <end position="338"/>
    </location>
</feature>
<keyword evidence="8 10" id="KW-0868">Chloride</keyword>
<feature type="domain" description="CBS" evidence="11">
    <location>
        <begin position="721"/>
        <end position="779"/>
    </location>
</feature>
<evidence type="ECO:0000259" key="11">
    <source>
        <dbReference type="PROSITE" id="PS51371"/>
    </source>
</evidence>
<comment type="subcellular location">
    <subcellularLocation>
        <location evidence="1">Endosome membrane</location>
        <topology evidence="1">Multi-pass membrane protein</topology>
    </subcellularLocation>
    <subcellularLocation>
        <location evidence="10">Membrane</location>
        <topology evidence="10">Multi-pass membrane protein</topology>
    </subcellularLocation>
</comment>
<evidence type="ECO:0000256" key="8">
    <source>
        <dbReference type="ARBA" id="ARBA00023214"/>
    </source>
</evidence>
<dbReference type="InterPro" id="IPR000644">
    <property type="entry name" value="CBS_dom"/>
</dbReference>
<dbReference type="GO" id="GO:0005247">
    <property type="term" value="F:voltage-gated chloride channel activity"/>
    <property type="evidence" value="ECO:0007669"/>
    <property type="project" value="TreeGrafter"/>
</dbReference>
<feature type="transmembrane region" description="Helical" evidence="10">
    <location>
        <begin position="538"/>
        <end position="563"/>
    </location>
</feature>
<comment type="caution">
    <text evidence="10">Lacks conserved residue(s) required for the propagation of feature annotation.</text>
</comment>
<evidence type="ECO:0000256" key="5">
    <source>
        <dbReference type="ARBA" id="ARBA00023065"/>
    </source>
</evidence>
<dbReference type="FunFam" id="1.10.3080.10:FF:000011">
    <property type="entry name" value="Chloride channel protein"/>
    <property type="match status" value="1"/>
</dbReference>
<feature type="transmembrane region" description="Helical" evidence="10">
    <location>
        <begin position="394"/>
        <end position="412"/>
    </location>
</feature>
<dbReference type="GO" id="GO:0005886">
    <property type="term" value="C:plasma membrane"/>
    <property type="evidence" value="ECO:0007669"/>
    <property type="project" value="TreeGrafter"/>
</dbReference>
<dbReference type="GO" id="GO:0008021">
    <property type="term" value="C:synaptic vesicle"/>
    <property type="evidence" value="ECO:0007669"/>
    <property type="project" value="TreeGrafter"/>
</dbReference>
<dbReference type="SUPFAM" id="SSF54631">
    <property type="entry name" value="CBS-domain pair"/>
    <property type="match status" value="1"/>
</dbReference>
<evidence type="ECO:0000313" key="12">
    <source>
        <dbReference type="EMBL" id="BAC75635.1"/>
    </source>
</evidence>
<reference evidence="12" key="1">
    <citation type="journal article" date="2003" name="Comp. Biochem. Physiol. B, Biochem. Mol. Biol.">
        <title>Chloride channel in vanadocytes of a vanadium-rich ascidian Ascidia sydneiensis samea.</title>
        <authorList>
            <person name="Ueki T."/>
            <person name="Yamaguchi N."/>
            <person name="Michibata H."/>
        </authorList>
    </citation>
    <scope>NUCLEOTIDE SEQUENCE</scope>
    <source>
        <tissue evidence="12">Blood cell</tissue>
    </source>
</reference>
<dbReference type="Pfam" id="PF00654">
    <property type="entry name" value="Voltage_CLC"/>
    <property type="match status" value="1"/>
</dbReference>
<keyword evidence="4 10" id="KW-1133">Transmembrane helix</keyword>
<dbReference type="SMART" id="SM00116">
    <property type="entry name" value="CBS"/>
    <property type="match status" value="2"/>
</dbReference>
<keyword evidence="5 10" id="KW-0406">Ion transport</keyword>
<dbReference type="SUPFAM" id="SSF81340">
    <property type="entry name" value="Clc chloride channel"/>
    <property type="match status" value="1"/>
</dbReference>
<feature type="transmembrane region" description="Helical" evidence="10">
    <location>
        <begin position="491"/>
        <end position="515"/>
    </location>
</feature>
<dbReference type="EMBL" id="AB083819">
    <property type="protein sequence ID" value="BAC75635.1"/>
    <property type="molecule type" value="mRNA"/>
</dbReference>
<dbReference type="PROSITE" id="PS51371">
    <property type="entry name" value="CBS"/>
    <property type="match status" value="2"/>
</dbReference>
<dbReference type="PRINTS" id="PR00762">
    <property type="entry name" value="CLCHANNEL"/>
</dbReference>
<evidence type="ECO:0000256" key="3">
    <source>
        <dbReference type="ARBA" id="ARBA00022692"/>
    </source>
</evidence>
<evidence type="ECO:0000256" key="7">
    <source>
        <dbReference type="ARBA" id="ARBA00023136"/>
    </source>
</evidence>
<organism evidence="12">
    <name type="scientific">Ascidia sydneiensis samea</name>
    <name type="common">Vanadium-rich ascidian</name>
    <dbReference type="NCBI Taxonomy" id="79730"/>
    <lineage>
        <taxon>Eukaryota</taxon>
        <taxon>Metazoa</taxon>
        <taxon>Chordata</taxon>
        <taxon>Tunicata</taxon>
        <taxon>Ascidiacea</taxon>
        <taxon>Phlebobranchia</taxon>
        <taxon>Ascidiidae</taxon>
        <taxon>Ascidia</taxon>
    </lineage>
</organism>
<keyword evidence="2 10" id="KW-0813">Transport</keyword>
<dbReference type="PANTHER" id="PTHR45711">
    <property type="entry name" value="CHLORIDE CHANNEL PROTEIN"/>
    <property type="match status" value="1"/>
</dbReference>
<dbReference type="InterPro" id="IPR046342">
    <property type="entry name" value="CBS_dom_sf"/>
</dbReference>
<dbReference type="Gene3D" id="3.90.1280.20">
    <property type="match status" value="1"/>
</dbReference>
<sequence length="785" mass="87837">MPALDVTKRNLSFNSLGKDQSFPLRVWTQTSVPNQQNTQQDDAKKCCEEEEFDEVGRYQDFHTIDWLREICRNKLRHRQIYLRKFDSCFNRIRAFHDAISAWLLVLLIGLAAGTCAGLIDTTAKWLGDLKVGKCSTFFYMDKYACCWNVQLDRRKCPEWQTWAEIFVNLTEGQTYAFNYFAYVVGAIILSTLAAILVKGYAPYACGSGIPEVKTILGGFIIRGYLGKWTLLIKTVTAPMAVASNLSLGKEGPLVHISACCGNVFSALFPKYYSNEAKKREMLSAAAAAGVSVAFGVPVGGVLFSLEECSYYFPMKTLWRSVFCACVSAFILAHLNPFGPRHTVLFYVHYTQPWHLFELIPFAFLGMMGGLYSAAFIHANLAWCKFRKNSRLGDYPILEVMVVTLITAVAGYQNPYTRIGATPMIYELVKECHPWETNNLCDYMKTNANVTNPHDAPIGNGLQTAVWQLFVAWVFKMVITTFTFGLKIPTGLFIPSLGVGALMGRLVGIGMEQLIWRFPDCPLWSHDCHEGHSCVIPGLYAMVAACASLAGVTRMTVAAVVVMFEMTGGLRYIVPLMLCVMCSKWAGDIFGHEGIYDGHIGLNGYPFLESKDEYFHTALVDDVMHPRDNDPPMSLVREEMTIGELDELVKTTSYNGFPVVSSRDNKHLIGYLYRKDLILALKNAWAYSPNIDEDSVVFFTLHAPGVAEYTLNDRNPIRLFNVVDLSPVTVRVNTPMEVVVEMFTKLGIRQALVTHNGKIAGIVTKKDVLRHIAVLHGEDPDAILFD</sequence>
<comment type="similarity">
    <text evidence="10">Belongs to the chloride channel (TC 2.A.49) family.</text>
</comment>
<dbReference type="Gene3D" id="1.10.3080.10">
    <property type="entry name" value="Clc chloride channel"/>
    <property type="match status" value="1"/>
</dbReference>
<dbReference type="Pfam" id="PF00571">
    <property type="entry name" value="CBS"/>
    <property type="match status" value="2"/>
</dbReference>
<dbReference type="CDD" id="cd03684">
    <property type="entry name" value="ClC_3_like"/>
    <property type="match status" value="1"/>
</dbReference>
<feature type="transmembrane region" description="Helical" evidence="10">
    <location>
        <begin position="284"/>
        <end position="305"/>
    </location>
</feature>
<dbReference type="InterPro" id="IPR014743">
    <property type="entry name" value="Cl-channel_core"/>
</dbReference>
<dbReference type="PANTHER" id="PTHR45711:SF6">
    <property type="entry name" value="CHLORIDE CHANNEL PROTEIN"/>
    <property type="match status" value="1"/>
</dbReference>
<feature type="transmembrane region" description="Helical" evidence="10">
    <location>
        <begin position="179"/>
        <end position="197"/>
    </location>
</feature>
<name>Q869D8_ASCSS</name>
<keyword evidence="7 10" id="KW-0472">Membrane</keyword>
<feature type="transmembrane region" description="Helical" evidence="10">
    <location>
        <begin position="358"/>
        <end position="382"/>
    </location>
</feature>
<dbReference type="Gene3D" id="3.10.580.20">
    <property type="match status" value="1"/>
</dbReference>
<dbReference type="InterPro" id="IPR001807">
    <property type="entry name" value="ClC"/>
</dbReference>
<accession>Q869D8</accession>
<dbReference type="CDD" id="cd04591">
    <property type="entry name" value="CBS_pair_voltage-gated_CLC_euk_bac"/>
    <property type="match status" value="1"/>
</dbReference>
<evidence type="ECO:0000256" key="2">
    <source>
        <dbReference type="ARBA" id="ARBA00022448"/>
    </source>
</evidence>
<dbReference type="AlphaFoldDB" id="Q869D8"/>